<evidence type="ECO:0000313" key="13">
    <source>
        <dbReference type="EMBL" id="UQC78356.1"/>
    </source>
</evidence>
<sequence>MSATQDNIAANGNDLVGSLDQLKLDDGETRLGPDGEPAPRTDEEYAGSQLTLRAIVSSKEAGVIIGKAGKNVAELRDETGVKAGVSKVVQGVHDRVLTITGGCQAISEAYAIVARALLEGAPAMGMGGVVSNTGTHPIKLLISHNQMGTIIGRQGLKIKHIQDVSGVRMVAQKEMLPQSTERIVEVQGTPEGIKGAIWEICKCLVDDWQRGTGTVLYNPVVRTQPGTTSTVSGTSNSYSSGGGRASEYSAPRVMRTGNGADFSTTTNNGGSGGRPYGRRSDSDAASRGPPTHDENGEELQTQNISIPADMVGCIIGRAGSKISEIRKTSGARISIAKAPHDESGERMFTIMGTAKANESALFLLYENLEAEKMRRQTANSPDTSSLGRDKTLFSIALFFFDFRISGPRIPRHAHKYGRRDGTTTTFTFRLHERFELLFGRMVLRSTFGQASEVPRSTDRDCIQPFQTEHTARLMITSCGYLFEAELLASKTLVMKIGQQLYTRPCLPIPNPPRFLTGPKISSVACVFQPLFGLWNSLLSCRKDGLLEMMAFTPMMSNHWKWQRRSDRIHGVLVSIIWGTHKRSWSFSKDIRSTSKHRLRRMVGSGVLGTNVCNADPERRHWAGLIPDKVRAAASKQWRGGTLKRLGRNGCSFDVYCLHSLVSVSTSPSRVSILLLLKLEVLSFAASRCRSLAAFRLSGPLAARAHRPRSTGIESRTHTRAFFSCLSTPAFCNTTQQSIPRRKKHSDAMARSKQATPIRRQTSSEYFSKADTLKRTPSNGNGAATSVTTKEANGKVVATPASAVVEAKEAGALQILIAVGGIYASFLTWAYLQEKLTTTPYGPTSKPEVFKYPVFLNTIQSLFAATTGLLYLWFSSRNAASLPPVFPSRGIVMPLALVAVTSSLASPFGYASLAHIDYITFLLAKSCKLVPVMLLHTTLFGKRYPLYKYLVVAGVTAGVAVFTLHSGSKKKKSVVNPDANMPWGMLLLSINLLFDGLTNSTQDYIFSTFKGYTGPQMMCANNLMSTAVTLGYLVLSPWLVHTGLGEYLGMDVAGSAGELTAALGFMARYPAVWWDVLGFAACGAVGQVFIFYTLSTFSSVLLVTVTVTRKMVTMALSVFAFGHSLTSMQWAGVSLVFGAIGAEAQIATKEKRAKEAAKRAAAAGKTQ</sequence>
<evidence type="ECO:0000256" key="3">
    <source>
        <dbReference type="ARBA" id="ARBA00022597"/>
    </source>
</evidence>
<dbReference type="GO" id="GO:0005460">
    <property type="term" value="F:UDP-glucose transmembrane transporter activity"/>
    <property type="evidence" value="ECO:0007669"/>
    <property type="project" value="TreeGrafter"/>
</dbReference>
<keyword evidence="9" id="KW-0694">RNA-binding</keyword>
<keyword evidence="2" id="KW-0813">Transport</keyword>
<dbReference type="EMBL" id="CP019474">
    <property type="protein sequence ID" value="UQC78356.1"/>
    <property type="molecule type" value="Genomic_DNA"/>
</dbReference>
<keyword evidence="7 11" id="KW-0472">Membrane</keyword>
<dbReference type="InterPro" id="IPR013657">
    <property type="entry name" value="SCL35B1-4/HUT1"/>
</dbReference>
<feature type="transmembrane region" description="Helical" evidence="11">
    <location>
        <begin position="851"/>
        <end position="873"/>
    </location>
</feature>
<dbReference type="PANTHER" id="PTHR10778:SF10">
    <property type="entry name" value="SOLUTE CARRIER FAMILY 35 MEMBER B1"/>
    <property type="match status" value="1"/>
</dbReference>
<dbReference type="Proteomes" id="UP000830671">
    <property type="component" value="Chromosome 2"/>
</dbReference>
<feature type="compositionally biased region" description="Polar residues" evidence="10">
    <location>
        <begin position="752"/>
        <end position="762"/>
    </location>
</feature>
<proteinExistence type="predicted"/>
<keyword evidence="14" id="KW-1185">Reference proteome</keyword>
<dbReference type="SUPFAM" id="SSF54791">
    <property type="entry name" value="Eukaryotic type KH-domain (KH-domain type I)"/>
    <property type="match status" value="3"/>
</dbReference>
<dbReference type="PANTHER" id="PTHR10778">
    <property type="entry name" value="SOLUTE CARRIER FAMILY 35 MEMBER B"/>
    <property type="match status" value="1"/>
</dbReference>
<feature type="transmembrane region" description="Helical" evidence="11">
    <location>
        <begin position="811"/>
        <end position="831"/>
    </location>
</feature>
<evidence type="ECO:0000259" key="12">
    <source>
        <dbReference type="SMART" id="SM00322"/>
    </source>
</evidence>
<dbReference type="InterPro" id="IPR049786">
    <property type="entry name" value="Rnc1_KH-I_3"/>
</dbReference>
<dbReference type="RefSeq" id="XP_049139993.1">
    <property type="nucleotide sequence ID" value="XM_049282850.1"/>
</dbReference>
<dbReference type="SMART" id="SM00322">
    <property type="entry name" value="KH"/>
    <property type="match status" value="3"/>
</dbReference>
<evidence type="ECO:0000256" key="4">
    <source>
        <dbReference type="ARBA" id="ARBA00022692"/>
    </source>
</evidence>
<evidence type="ECO:0000256" key="8">
    <source>
        <dbReference type="ARBA" id="ARBA00041103"/>
    </source>
</evidence>
<comment type="subcellular location">
    <subcellularLocation>
        <location evidence="1">Endoplasmic reticulum membrane</location>
        <topology evidence="1">Multi-pass membrane protein</topology>
    </subcellularLocation>
</comment>
<dbReference type="GO" id="GO:0005459">
    <property type="term" value="F:UDP-galactose transmembrane transporter activity"/>
    <property type="evidence" value="ECO:0007669"/>
    <property type="project" value="TreeGrafter"/>
</dbReference>
<feature type="compositionally biased region" description="Low complexity" evidence="10">
    <location>
        <begin position="223"/>
        <end position="239"/>
    </location>
</feature>
<keyword evidence="5" id="KW-0256">Endoplasmic reticulum</keyword>
<reference evidence="13" key="1">
    <citation type="journal article" date="2021" name="Mol. Plant Microbe Interact.">
        <title>Complete Genome Sequence of the Plant-Pathogenic Fungus Colletotrichum lupini.</title>
        <authorList>
            <person name="Baroncelli R."/>
            <person name="Pensec F."/>
            <person name="Da Lio D."/>
            <person name="Boufleur T."/>
            <person name="Vicente I."/>
            <person name="Sarrocco S."/>
            <person name="Picot A."/>
            <person name="Baraldi E."/>
            <person name="Sukno S."/>
            <person name="Thon M."/>
            <person name="Le Floch G."/>
        </authorList>
    </citation>
    <scope>NUCLEOTIDE SEQUENCE</scope>
    <source>
        <strain evidence="13">IMI 504893</strain>
    </source>
</reference>
<dbReference type="InterPro" id="IPR004087">
    <property type="entry name" value="KH_dom"/>
</dbReference>
<dbReference type="GeneID" id="73337860"/>
<dbReference type="GO" id="GO:0003723">
    <property type="term" value="F:RNA binding"/>
    <property type="evidence" value="ECO:0007669"/>
    <property type="project" value="UniProtKB-UniRule"/>
</dbReference>
<name>A0A9Q8SK31_9PEZI</name>
<feature type="transmembrane region" description="Helical" evidence="11">
    <location>
        <begin position="1071"/>
        <end position="1093"/>
    </location>
</feature>
<dbReference type="CDD" id="cd22456">
    <property type="entry name" value="KH-I_Rnc1_rpt2"/>
    <property type="match status" value="1"/>
</dbReference>
<dbReference type="Pfam" id="PF08449">
    <property type="entry name" value="UAA"/>
    <property type="match status" value="1"/>
</dbReference>
<feature type="transmembrane region" description="Helical" evidence="11">
    <location>
        <begin position="885"/>
        <end position="905"/>
    </location>
</feature>
<dbReference type="KEGG" id="clup:CLUP02_03833"/>
<organism evidence="13 14">
    <name type="scientific">Colletotrichum lupini</name>
    <dbReference type="NCBI Taxonomy" id="145971"/>
    <lineage>
        <taxon>Eukaryota</taxon>
        <taxon>Fungi</taxon>
        <taxon>Dikarya</taxon>
        <taxon>Ascomycota</taxon>
        <taxon>Pezizomycotina</taxon>
        <taxon>Sordariomycetes</taxon>
        <taxon>Hypocreomycetidae</taxon>
        <taxon>Glomerellales</taxon>
        <taxon>Glomerellaceae</taxon>
        <taxon>Colletotrichum</taxon>
        <taxon>Colletotrichum acutatum species complex</taxon>
    </lineage>
</organism>
<evidence type="ECO:0000256" key="2">
    <source>
        <dbReference type="ARBA" id="ARBA00022448"/>
    </source>
</evidence>
<keyword evidence="6 11" id="KW-1133">Transmembrane helix</keyword>
<evidence type="ECO:0000256" key="7">
    <source>
        <dbReference type="ARBA" id="ARBA00023136"/>
    </source>
</evidence>
<evidence type="ECO:0000256" key="1">
    <source>
        <dbReference type="ARBA" id="ARBA00004477"/>
    </source>
</evidence>
<evidence type="ECO:0000256" key="11">
    <source>
        <dbReference type="SAM" id="Phobius"/>
    </source>
</evidence>
<dbReference type="GO" id="GO:0005789">
    <property type="term" value="C:endoplasmic reticulum membrane"/>
    <property type="evidence" value="ECO:0007669"/>
    <property type="project" value="UniProtKB-SubCell"/>
</dbReference>
<feature type="transmembrane region" description="Helical" evidence="11">
    <location>
        <begin position="945"/>
        <end position="963"/>
    </location>
</feature>
<dbReference type="AlphaFoldDB" id="A0A9Q8SK31"/>
<dbReference type="InterPro" id="IPR036612">
    <property type="entry name" value="KH_dom_type_1_sf"/>
</dbReference>
<protein>
    <recommendedName>
        <fullName evidence="8">UDP-galactose transporter homolog 1</fullName>
    </recommendedName>
</protein>
<evidence type="ECO:0000256" key="10">
    <source>
        <dbReference type="SAM" id="MobiDB-lite"/>
    </source>
</evidence>
<feature type="domain" description="K Homology" evidence="12">
    <location>
        <begin position="298"/>
        <end position="369"/>
    </location>
</feature>
<gene>
    <name evidence="13" type="ORF">CLUP02_03833</name>
</gene>
<evidence type="ECO:0000256" key="9">
    <source>
        <dbReference type="PROSITE-ProRule" id="PRU00117"/>
    </source>
</evidence>
<keyword evidence="4 11" id="KW-0812">Transmembrane</keyword>
<dbReference type="Gene3D" id="3.30.1370.10">
    <property type="entry name" value="K Homology domain, type 1"/>
    <property type="match status" value="3"/>
</dbReference>
<keyword evidence="3" id="KW-0762">Sugar transport</keyword>
<dbReference type="CDD" id="cd22457">
    <property type="entry name" value="KH-I_Rnc1_rpt3"/>
    <property type="match status" value="1"/>
</dbReference>
<feature type="transmembrane region" description="Helical" evidence="11">
    <location>
        <begin position="1018"/>
        <end position="1039"/>
    </location>
</feature>
<dbReference type="PROSITE" id="PS50084">
    <property type="entry name" value="KH_TYPE_1"/>
    <property type="match status" value="3"/>
</dbReference>
<evidence type="ECO:0000256" key="6">
    <source>
        <dbReference type="ARBA" id="ARBA00022989"/>
    </source>
</evidence>
<feature type="domain" description="K Homology" evidence="12">
    <location>
        <begin position="48"/>
        <end position="118"/>
    </location>
</feature>
<feature type="compositionally biased region" description="Basic and acidic residues" evidence="10">
    <location>
        <begin position="278"/>
        <end position="294"/>
    </location>
</feature>
<dbReference type="Pfam" id="PF00013">
    <property type="entry name" value="KH_1"/>
    <property type="match status" value="3"/>
</dbReference>
<feature type="region of interest" description="Disordered" evidence="10">
    <location>
        <begin position="220"/>
        <end position="303"/>
    </location>
</feature>
<dbReference type="InterPro" id="IPR004088">
    <property type="entry name" value="KH_dom_type_1"/>
</dbReference>
<evidence type="ECO:0000313" key="14">
    <source>
        <dbReference type="Proteomes" id="UP000830671"/>
    </source>
</evidence>
<feature type="region of interest" description="Disordered" evidence="10">
    <location>
        <begin position="735"/>
        <end position="762"/>
    </location>
</feature>
<dbReference type="GO" id="GO:0000139">
    <property type="term" value="C:Golgi membrane"/>
    <property type="evidence" value="ECO:0007669"/>
    <property type="project" value="TreeGrafter"/>
</dbReference>
<accession>A0A9Q8SK31</accession>
<dbReference type="CDD" id="cd22455">
    <property type="entry name" value="KH-I_Rnc1_rpt1"/>
    <property type="match status" value="1"/>
</dbReference>
<evidence type="ECO:0000256" key="5">
    <source>
        <dbReference type="ARBA" id="ARBA00022824"/>
    </source>
</evidence>
<feature type="domain" description="K Homology" evidence="12">
    <location>
        <begin position="134"/>
        <end position="205"/>
    </location>
</feature>